<comment type="cofactor">
    <cofactor evidence="2 7 8">
        <name>Mg(2+)</name>
        <dbReference type="ChEBI" id="CHEBI:18420"/>
    </cofactor>
</comment>
<feature type="binding site" evidence="7">
    <location>
        <position position="86"/>
    </location>
    <ligand>
        <name>Mg(2+)</name>
        <dbReference type="ChEBI" id="CHEBI:18420"/>
        <label>1</label>
        <note>catalytic</note>
    </ligand>
</feature>
<comment type="catalytic activity">
    <reaction evidence="1 8">
        <text>a myo-inositol phosphate + H2O = myo-inositol + phosphate</text>
        <dbReference type="Rhea" id="RHEA:24056"/>
        <dbReference type="ChEBI" id="CHEBI:15377"/>
        <dbReference type="ChEBI" id="CHEBI:17268"/>
        <dbReference type="ChEBI" id="CHEBI:43474"/>
        <dbReference type="ChEBI" id="CHEBI:84139"/>
        <dbReference type="EC" id="3.1.3.25"/>
    </reaction>
</comment>
<evidence type="ECO:0000256" key="7">
    <source>
        <dbReference type="PIRSR" id="PIRSR600760-2"/>
    </source>
</evidence>
<evidence type="ECO:0000256" key="4">
    <source>
        <dbReference type="ARBA" id="ARBA00022723"/>
    </source>
</evidence>
<dbReference type="EC" id="3.1.3.25" evidence="8"/>
<dbReference type="FunFam" id="3.40.190.80:FF:000002">
    <property type="entry name" value="Inositol-1-monophosphatase"/>
    <property type="match status" value="1"/>
</dbReference>
<feature type="binding site" evidence="7">
    <location>
        <position position="88"/>
    </location>
    <ligand>
        <name>Mg(2+)</name>
        <dbReference type="ChEBI" id="CHEBI:18420"/>
        <label>1</label>
        <note>catalytic</note>
    </ligand>
</feature>
<evidence type="ECO:0000313" key="10">
    <source>
        <dbReference type="Proteomes" id="UP001056426"/>
    </source>
</evidence>
<feature type="binding site" evidence="7">
    <location>
        <position position="70"/>
    </location>
    <ligand>
        <name>Mg(2+)</name>
        <dbReference type="ChEBI" id="CHEBI:18420"/>
        <label>1</label>
        <note>catalytic</note>
    </ligand>
</feature>
<reference evidence="9" key="2">
    <citation type="submission" date="2022-06" db="EMBL/GenBank/DDBJ databases">
        <title>Xiashengella guii gen. nov. sp. nov., a bacterium isolated form anaerobic digestion tank.</title>
        <authorList>
            <person name="Huang H."/>
        </authorList>
    </citation>
    <scope>NUCLEOTIDE SEQUENCE</scope>
    <source>
        <strain evidence="9">Ai-910</strain>
    </source>
</reference>
<feature type="binding site" evidence="7">
    <location>
        <position position="89"/>
    </location>
    <ligand>
        <name>Mg(2+)</name>
        <dbReference type="ChEBI" id="CHEBI:18420"/>
        <label>1</label>
        <note>catalytic</note>
    </ligand>
</feature>
<sequence>MEIDYKDICLKVTGLAQNAGRALKTARAKEAPQKESKGRNDFVTRFDKQTEERLIRELSELLPQSGFVAEENSSDKRGVTYNWIIDPIDGTTNFIHGLFPYAISIALQENDEIVVGVVYEAGLDECFYAWKDGGAYLNGQRIRVSEAATVADSLIATGFPYTNFSQMNEFIESLNYFMKNSHGMRRLGSAAADLVYVACGRVDAFYEYDLKPWDVAAGAFIVQEAGGRVSDFAGGNNYLYGRQIIATNALVYDEMYSVVSSFLK</sequence>
<dbReference type="EMBL" id="CP098400">
    <property type="protein sequence ID" value="URW79452.1"/>
    <property type="molecule type" value="Genomic_DNA"/>
</dbReference>
<evidence type="ECO:0000256" key="2">
    <source>
        <dbReference type="ARBA" id="ARBA00001946"/>
    </source>
</evidence>
<organism evidence="9 10">
    <name type="scientific">Xiashengella succiniciproducens</name>
    <dbReference type="NCBI Taxonomy" id="2949635"/>
    <lineage>
        <taxon>Bacteria</taxon>
        <taxon>Pseudomonadati</taxon>
        <taxon>Bacteroidota</taxon>
        <taxon>Bacteroidia</taxon>
        <taxon>Marinilabiliales</taxon>
        <taxon>Marinilabiliaceae</taxon>
        <taxon>Xiashengella</taxon>
    </lineage>
</organism>
<dbReference type="InterPro" id="IPR020583">
    <property type="entry name" value="Inositol_monoP_metal-BS"/>
</dbReference>
<reference evidence="9" key="1">
    <citation type="submission" date="2022-05" db="EMBL/GenBank/DDBJ databases">
        <authorList>
            <person name="Sun X."/>
        </authorList>
    </citation>
    <scope>NUCLEOTIDE SEQUENCE</scope>
    <source>
        <strain evidence="9">Ai-910</strain>
    </source>
</reference>
<dbReference type="GO" id="GO:0046854">
    <property type="term" value="P:phosphatidylinositol phosphate biosynthetic process"/>
    <property type="evidence" value="ECO:0007669"/>
    <property type="project" value="InterPro"/>
</dbReference>
<dbReference type="PROSITE" id="PS00629">
    <property type="entry name" value="IMP_1"/>
    <property type="match status" value="1"/>
</dbReference>
<dbReference type="GO" id="GO:0007165">
    <property type="term" value="P:signal transduction"/>
    <property type="evidence" value="ECO:0007669"/>
    <property type="project" value="TreeGrafter"/>
</dbReference>
<dbReference type="Gene3D" id="3.30.540.10">
    <property type="entry name" value="Fructose-1,6-Bisphosphatase, subunit A, domain 1"/>
    <property type="match status" value="1"/>
</dbReference>
<dbReference type="InterPro" id="IPR000760">
    <property type="entry name" value="Inositol_monophosphatase-like"/>
</dbReference>
<comment type="similarity">
    <text evidence="3 8">Belongs to the inositol monophosphatase superfamily.</text>
</comment>
<evidence type="ECO:0000313" key="9">
    <source>
        <dbReference type="EMBL" id="URW79452.1"/>
    </source>
</evidence>
<dbReference type="PRINTS" id="PR01959">
    <property type="entry name" value="SBIMPHPHTASE"/>
</dbReference>
<keyword evidence="10" id="KW-1185">Reference proteome</keyword>
<dbReference type="PRINTS" id="PR00377">
    <property type="entry name" value="IMPHPHTASES"/>
</dbReference>
<dbReference type="AlphaFoldDB" id="A0A9J6ZNI0"/>
<evidence type="ECO:0000256" key="1">
    <source>
        <dbReference type="ARBA" id="ARBA00001033"/>
    </source>
</evidence>
<dbReference type="RefSeq" id="WP_250723343.1">
    <property type="nucleotide sequence ID" value="NZ_CP098400.1"/>
</dbReference>
<dbReference type="GO" id="GO:0046872">
    <property type="term" value="F:metal ion binding"/>
    <property type="evidence" value="ECO:0007669"/>
    <property type="project" value="UniProtKB-KW"/>
</dbReference>
<dbReference type="PANTHER" id="PTHR20854:SF4">
    <property type="entry name" value="INOSITOL-1-MONOPHOSPHATASE-RELATED"/>
    <property type="match status" value="1"/>
</dbReference>
<accession>A0A9J6ZNI0</accession>
<dbReference type="GO" id="GO:0006020">
    <property type="term" value="P:inositol metabolic process"/>
    <property type="evidence" value="ECO:0007669"/>
    <property type="project" value="TreeGrafter"/>
</dbReference>
<evidence type="ECO:0000256" key="3">
    <source>
        <dbReference type="ARBA" id="ARBA00009759"/>
    </source>
</evidence>
<dbReference type="InterPro" id="IPR033942">
    <property type="entry name" value="IMPase"/>
</dbReference>
<dbReference type="PROSITE" id="PS00630">
    <property type="entry name" value="IMP_2"/>
    <property type="match status" value="1"/>
</dbReference>
<dbReference type="CDD" id="cd01639">
    <property type="entry name" value="IMPase"/>
    <property type="match status" value="1"/>
</dbReference>
<evidence type="ECO:0000256" key="6">
    <source>
        <dbReference type="ARBA" id="ARBA00022842"/>
    </source>
</evidence>
<dbReference type="PANTHER" id="PTHR20854">
    <property type="entry name" value="INOSITOL MONOPHOSPHATASE"/>
    <property type="match status" value="1"/>
</dbReference>
<keyword evidence="5 8" id="KW-0378">Hydrolase</keyword>
<protein>
    <recommendedName>
        <fullName evidence="8">Inositol-1-monophosphatase</fullName>
        <ecNumber evidence="8">3.1.3.25</ecNumber>
    </recommendedName>
</protein>
<dbReference type="KEGG" id="alkq:M9189_11380"/>
<dbReference type="InterPro" id="IPR020550">
    <property type="entry name" value="Inositol_monophosphatase_CS"/>
</dbReference>
<proteinExistence type="inferred from homology"/>
<evidence type="ECO:0000256" key="8">
    <source>
        <dbReference type="RuleBase" id="RU364068"/>
    </source>
</evidence>
<dbReference type="FunFam" id="3.30.540.10:FF:000003">
    <property type="entry name" value="Inositol-1-monophosphatase"/>
    <property type="match status" value="1"/>
</dbReference>
<gene>
    <name evidence="9" type="ORF">M9189_11380</name>
</gene>
<dbReference type="Pfam" id="PF00459">
    <property type="entry name" value="Inositol_P"/>
    <property type="match status" value="1"/>
</dbReference>
<keyword evidence="6 7" id="KW-0460">Magnesium</keyword>
<dbReference type="Proteomes" id="UP001056426">
    <property type="component" value="Chromosome"/>
</dbReference>
<keyword evidence="4 7" id="KW-0479">Metal-binding</keyword>
<dbReference type="Gene3D" id="3.40.190.80">
    <property type="match status" value="1"/>
</dbReference>
<dbReference type="InterPro" id="IPR022337">
    <property type="entry name" value="Inositol_monophosphatase_SuhB"/>
</dbReference>
<evidence type="ECO:0000256" key="5">
    <source>
        <dbReference type="ARBA" id="ARBA00022801"/>
    </source>
</evidence>
<dbReference type="GO" id="GO:0008934">
    <property type="term" value="F:inositol monophosphate 1-phosphatase activity"/>
    <property type="evidence" value="ECO:0007669"/>
    <property type="project" value="InterPro"/>
</dbReference>
<dbReference type="SUPFAM" id="SSF56655">
    <property type="entry name" value="Carbohydrate phosphatase"/>
    <property type="match status" value="1"/>
</dbReference>
<name>A0A9J6ZNI0_9BACT</name>
<feature type="binding site" evidence="7">
    <location>
        <position position="214"/>
    </location>
    <ligand>
        <name>Mg(2+)</name>
        <dbReference type="ChEBI" id="CHEBI:18420"/>
        <label>1</label>
        <note>catalytic</note>
    </ligand>
</feature>